<dbReference type="SUPFAM" id="SSF54427">
    <property type="entry name" value="NTF2-like"/>
    <property type="match status" value="1"/>
</dbReference>
<name>A0ABV8HLE0_9ACTN</name>
<dbReference type="RefSeq" id="WP_386427941.1">
    <property type="nucleotide sequence ID" value="NZ_JBHSBB010000008.1"/>
</dbReference>
<feature type="domain" description="SnoaL-like" evidence="1">
    <location>
        <begin position="13"/>
        <end position="128"/>
    </location>
</feature>
<keyword evidence="3" id="KW-1185">Reference proteome</keyword>
<evidence type="ECO:0000259" key="1">
    <source>
        <dbReference type="Pfam" id="PF13577"/>
    </source>
</evidence>
<dbReference type="Proteomes" id="UP001595765">
    <property type="component" value="Unassembled WGS sequence"/>
</dbReference>
<gene>
    <name evidence="2" type="ORF">ACFO3J_09155</name>
</gene>
<proteinExistence type="predicted"/>
<dbReference type="Pfam" id="PF13577">
    <property type="entry name" value="SnoaL_4"/>
    <property type="match status" value="1"/>
</dbReference>
<reference evidence="3" key="1">
    <citation type="journal article" date="2019" name="Int. J. Syst. Evol. Microbiol.">
        <title>The Global Catalogue of Microorganisms (GCM) 10K type strain sequencing project: providing services to taxonomists for standard genome sequencing and annotation.</title>
        <authorList>
            <consortium name="The Broad Institute Genomics Platform"/>
            <consortium name="The Broad Institute Genome Sequencing Center for Infectious Disease"/>
            <person name="Wu L."/>
            <person name="Ma J."/>
        </authorList>
    </citation>
    <scope>NUCLEOTIDE SEQUENCE [LARGE SCALE GENOMIC DNA]</scope>
    <source>
        <strain evidence="3">CGMCC 4.7237</strain>
    </source>
</reference>
<sequence>MDPANRTPSPDLYAEILHFYARQMHLMDGGDFAGFAKTFAEDGVFTLAGGRGVLEGREAIRAASEAAEARYRGGQPRHWFDMMIADRAADGTVATTYYALVTVTGRDGSVVLEPSCVVRDTLAERDGELLNLTRTIGRDDVDRPPAG</sequence>
<comment type="caution">
    <text evidence="2">The sequence shown here is derived from an EMBL/GenBank/DDBJ whole genome shotgun (WGS) entry which is preliminary data.</text>
</comment>
<dbReference type="EMBL" id="JBHSBB010000008">
    <property type="protein sequence ID" value="MFC4031644.1"/>
    <property type="molecule type" value="Genomic_DNA"/>
</dbReference>
<dbReference type="Gene3D" id="3.10.450.50">
    <property type="match status" value="1"/>
</dbReference>
<dbReference type="InterPro" id="IPR032710">
    <property type="entry name" value="NTF2-like_dom_sf"/>
</dbReference>
<organism evidence="2 3">
    <name type="scientific">Streptomyces polygonati</name>
    <dbReference type="NCBI Taxonomy" id="1617087"/>
    <lineage>
        <taxon>Bacteria</taxon>
        <taxon>Bacillati</taxon>
        <taxon>Actinomycetota</taxon>
        <taxon>Actinomycetes</taxon>
        <taxon>Kitasatosporales</taxon>
        <taxon>Streptomycetaceae</taxon>
        <taxon>Streptomyces</taxon>
    </lineage>
</organism>
<accession>A0ABV8HLE0</accession>
<evidence type="ECO:0000313" key="3">
    <source>
        <dbReference type="Proteomes" id="UP001595765"/>
    </source>
</evidence>
<evidence type="ECO:0000313" key="2">
    <source>
        <dbReference type="EMBL" id="MFC4031644.1"/>
    </source>
</evidence>
<dbReference type="InterPro" id="IPR037401">
    <property type="entry name" value="SnoaL-like"/>
</dbReference>
<protein>
    <submittedName>
        <fullName evidence="2">Nuclear transport factor 2 family protein</fullName>
    </submittedName>
</protein>